<protein>
    <submittedName>
        <fullName evidence="1">Uncharacterized protein</fullName>
    </submittedName>
</protein>
<reference evidence="1 2" key="1">
    <citation type="submission" date="2008-07" db="EMBL/GenBank/DDBJ databases">
        <authorList>
            <person name="El-Sayed N."/>
            <person name="Caler E."/>
            <person name="Inman J."/>
            <person name="Amedeo P."/>
            <person name="Hass B."/>
            <person name="Wortman J."/>
        </authorList>
    </citation>
    <scope>NUCLEOTIDE SEQUENCE [LARGE SCALE GENOMIC DNA]</scope>
    <source>
        <strain evidence="2">ATCC 50983 / TXsc</strain>
    </source>
</reference>
<proteinExistence type="predicted"/>
<sequence>MTERQATVIRILVDPAAASSEFGGRVLLTGEECISLAVDEHSNIKAHDELIGDSVILSRGGVELIRPDEKISPSPSEFFSDGSEQEFDLLVDNSGPSSSRGSATDVNYVTIDRNTGYVQARKNIFSPVVCEGQPRTSPEVVERVLAESGEMGRLWLLSFSEANHARVCAELRRIFGVSGAVPIAEMAFLGTISNLLTGTRVTHDVFELIFAKVEARRVISPMLAERILKMATKESWYTVVALVAPLLGRELDESEQTEILNSVQEADNLELLTLSLSMSPEIQRECANKLLGGIKGEPSGKLIGRVCEGNMTSCSLLLETHTRLVTPCLKDVLRQDTTAIPTKLGRTVYMMGLKNHAVAIELCRVSGSLFNEVLKIIYVERKVEVRNAGMGGMLTASRSGDLLMAIVTNCLPELSDQLLSRTDISATVVSMMSDLVEPLDIVHDVNLKRCLEASINLCSKQLAHWRALSRASHPAAAAAQEGRRSVPVLLAEAGLADLAILFLKSGPVRGSSVEGALNTINCLFTELPPAAVFALQQESLPRDVESLAGDAIRRYPKAIVEHGDPNVLVLAVDASVKRKLQGAFQSLLREMPSRVKELLETSSDRTDAVRMMCEAVLCDPTPALVGMLRKMGESSEDFGKTIRVCEMQLGLKPV</sequence>
<name>C5LYM8_PERM5</name>
<accession>C5LYM8</accession>
<dbReference type="OMA" id="RECWHTL"/>
<evidence type="ECO:0000313" key="2">
    <source>
        <dbReference type="Proteomes" id="UP000007800"/>
    </source>
</evidence>
<dbReference type="EMBL" id="GG686808">
    <property type="protein sequence ID" value="EEQ98266.1"/>
    <property type="molecule type" value="Genomic_DNA"/>
</dbReference>
<dbReference type="Proteomes" id="UP000007800">
    <property type="component" value="Unassembled WGS sequence"/>
</dbReference>
<dbReference type="InParanoid" id="C5LYM8"/>
<gene>
    <name evidence="1" type="ORF">Pmar_PMAR002086</name>
</gene>
<evidence type="ECO:0000313" key="1">
    <source>
        <dbReference type="EMBL" id="EEQ98266.1"/>
    </source>
</evidence>
<dbReference type="AlphaFoldDB" id="C5LYM8"/>
<keyword evidence="2" id="KW-1185">Reference proteome</keyword>
<dbReference type="OrthoDB" id="437831at2759"/>
<dbReference type="GeneID" id="9040708"/>
<organism evidence="2">
    <name type="scientific">Perkinsus marinus (strain ATCC 50983 / TXsc)</name>
    <dbReference type="NCBI Taxonomy" id="423536"/>
    <lineage>
        <taxon>Eukaryota</taxon>
        <taxon>Sar</taxon>
        <taxon>Alveolata</taxon>
        <taxon>Perkinsozoa</taxon>
        <taxon>Perkinsea</taxon>
        <taxon>Perkinsida</taxon>
        <taxon>Perkinsidae</taxon>
        <taxon>Perkinsus</taxon>
    </lineage>
</organism>
<dbReference type="RefSeq" id="XP_002765549.1">
    <property type="nucleotide sequence ID" value="XM_002765503.1"/>
</dbReference>